<comment type="caution">
    <text evidence="1">The sequence shown here is derived from an EMBL/GenBank/DDBJ whole genome shotgun (WGS) entry which is preliminary data.</text>
</comment>
<sequence length="86" mass="9637">MGVVIESKEAETLLAELRAATGKGNDEIILTLLREAAQSRRPDAATVEERRRRLHEIIDRAAAKARPYRHLDHDAVIGYDEYGLPS</sequence>
<evidence type="ECO:0000313" key="2">
    <source>
        <dbReference type="Proteomes" id="UP000009881"/>
    </source>
</evidence>
<dbReference type="AlphaFoldDB" id="K9H271"/>
<gene>
    <name evidence="1" type="ORF">C882_2464</name>
</gene>
<dbReference type="EMBL" id="ANHY01000003">
    <property type="protein sequence ID" value="EKV32385.1"/>
    <property type="molecule type" value="Genomic_DNA"/>
</dbReference>
<evidence type="ECO:0008006" key="3">
    <source>
        <dbReference type="Google" id="ProtNLM"/>
    </source>
</evidence>
<keyword evidence="2" id="KW-1185">Reference proteome</keyword>
<proteinExistence type="predicted"/>
<dbReference type="OrthoDB" id="495439at2"/>
<name>K9H271_9PROT</name>
<dbReference type="InterPro" id="IPR011660">
    <property type="entry name" value="VapB-like"/>
</dbReference>
<accession>K9H271</accession>
<evidence type="ECO:0000313" key="1">
    <source>
        <dbReference type="EMBL" id="EKV32385.1"/>
    </source>
</evidence>
<organism evidence="1 2">
    <name type="scientific">Caenispirillum salinarum AK4</name>
    <dbReference type="NCBI Taxonomy" id="1238182"/>
    <lineage>
        <taxon>Bacteria</taxon>
        <taxon>Pseudomonadati</taxon>
        <taxon>Pseudomonadota</taxon>
        <taxon>Alphaproteobacteria</taxon>
        <taxon>Rhodospirillales</taxon>
        <taxon>Novispirillaceae</taxon>
        <taxon>Caenispirillum</taxon>
    </lineage>
</organism>
<dbReference type="Proteomes" id="UP000009881">
    <property type="component" value="Unassembled WGS sequence"/>
</dbReference>
<dbReference type="Pfam" id="PF07704">
    <property type="entry name" value="PSK_trans_fac"/>
    <property type="match status" value="1"/>
</dbReference>
<dbReference type="STRING" id="1238182.C882_2464"/>
<reference evidence="1 2" key="1">
    <citation type="journal article" date="2013" name="Genome Announc.">
        <title>Draft Genome Sequence of an Alphaproteobacterium, Caenispirillum salinarum AK4(T), Isolated from a Solar Saltern.</title>
        <authorList>
            <person name="Khatri I."/>
            <person name="Singh A."/>
            <person name="Korpole S."/>
            <person name="Pinnaka A.K."/>
            <person name="Subramanian S."/>
        </authorList>
    </citation>
    <scope>NUCLEOTIDE SEQUENCE [LARGE SCALE GENOMIC DNA]</scope>
    <source>
        <strain evidence="1 2">AK4</strain>
    </source>
</reference>
<protein>
    <recommendedName>
        <fullName evidence="3">Rv0623-like transcription factor</fullName>
    </recommendedName>
</protein>
<dbReference type="RefSeq" id="WP_009538873.1">
    <property type="nucleotide sequence ID" value="NZ_ANHY01000003.1"/>
</dbReference>